<organism evidence="1 2">
    <name type="scientific">Lasiodiplodia mahajangana</name>
    <dbReference type="NCBI Taxonomy" id="1108764"/>
    <lineage>
        <taxon>Eukaryota</taxon>
        <taxon>Fungi</taxon>
        <taxon>Dikarya</taxon>
        <taxon>Ascomycota</taxon>
        <taxon>Pezizomycotina</taxon>
        <taxon>Dothideomycetes</taxon>
        <taxon>Dothideomycetes incertae sedis</taxon>
        <taxon>Botryosphaeriales</taxon>
        <taxon>Botryosphaeriaceae</taxon>
        <taxon>Lasiodiplodia</taxon>
    </lineage>
</organism>
<dbReference type="EMBL" id="JAPUUL010003946">
    <property type="protein sequence ID" value="KAJ8120950.1"/>
    <property type="molecule type" value="Genomic_DNA"/>
</dbReference>
<protein>
    <submittedName>
        <fullName evidence="1">Uncharacterized protein</fullName>
    </submittedName>
</protein>
<evidence type="ECO:0000313" key="1">
    <source>
        <dbReference type="EMBL" id="KAJ8120950.1"/>
    </source>
</evidence>
<proteinExistence type="predicted"/>
<sequence length="95" mass="10911">MPLGFFQESFGVALSSRRISIIAILNNDAASNKLWELRADEDKLEFPTVSQFWKDVTNQDFEDDNWMADEKSPWIYIFGVVFGFKRPSDCLANVA</sequence>
<keyword evidence="2" id="KW-1185">Reference proteome</keyword>
<gene>
    <name evidence="1" type="ORF">O1611_g10228</name>
</gene>
<evidence type="ECO:0000313" key="2">
    <source>
        <dbReference type="Proteomes" id="UP001153332"/>
    </source>
</evidence>
<accession>A0ACC2J0G5</accession>
<dbReference type="Proteomes" id="UP001153332">
    <property type="component" value="Unassembled WGS sequence"/>
</dbReference>
<comment type="caution">
    <text evidence="1">The sequence shown here is derived from an EMBL/GenBank/DDBJ whole genome shotgun (WGS) entry which is preliminary data.</text>
</comment>
<name>A0ACC2J0G5_9PEZI</name>
<reference evidence="1" key="1">
    <citation type="submission" date="2022-12" db="EMBL/GenBank/DDBJ databases">
        <title>Genome Sequence of Lasiodiplodia mahajangana.</title>
        <authorList>
            <person name="Buettner E."/>
        </authorList>
    </citation>
    <scope>NUCLEOTIDE SEQUENCE</scope>
    <source>
        <strain evidence="1">VT137</strain>
    </source>
</reference>